<proteinExistence type="predicted"/>
<evidence type="ECO:0000313" key="3">
    <source>
        <dbReference type="Proteomes" id="UP000708208"/>
    </source>
</evidence>
<feature type="non-terminal residue" evidence="2">
    <location>
        <position position="1"/>
    </location>
</feature>
<organism evidence="2 3">
    <name type="scientific">Allacma fusca</name>
    <dbReference type="NCBI Taxonomy" id="39272"/>
    <lineage>
        <taxon>Eukaryota</taxon>
        <taxon>Metazoa</taxon>
        <taxon>Ecdysozoa</taxon>
        <taxon>Arthropoda</taxon>
        <taxon>Hexapoda</taxon>
        <taxon>Collembola</taxon>
        <taxon>Symphypleona</taxon>
        <taxon>Sminthuridae</taxon>
        <taxon>Allacma</taxon>
    </lineage>
</organism>
<reference evidence="2" key="1">
    <citation type="submission" date="2021-06" db="EMBL/GenBank/DDBJ databases">
        <authorList>
            <person name="Hodson N. C."/>
            <person name="Mongue J. A."/>
            <person name="Jaron S. K."/>
        </authorList>
    </citation>
    <scope>NUCLEOTIDE SEQUENCE</scope>
</reference>
<evidence type="ECO:0000256" key="1">
    <source>
        <dbReference type="SAM" id="MobiDB-lite"/>
    </source>
</evidence>
<dbReference type="Proteomes" id="UP000708208">
    <property type="component" value="Unassembled WGS sequence"/>
</dbReference>
<keyword evidence="3" id="KW-1185">Reference proteome</keyword>
<evidence type="ECO:0000313" key="2">
    <source>
        <dbReference type="EMBL" id="CAG7828476.1"/>
    </source>
</evidence>
<feature type="compositionally biased region" description="Polar residues" evidence="1">
    <location>
        <begin position="149"/>
        <end position="164"/>
    </location>
</feature>
<sequence length="177" mass="19206">RGNGASKWGQKRKTKNREVFSENIENAQAFRSSFSDSAVILNSDSPGDSVALTRIAHFPDITRRRKILGLESTPDDDPVVVKDESCSASPIWEGQTHRVPDLQVVTRAEGQTRPLPPHCPDLVHCVPNWDTDTYPYVWPSAGVHGDRPSSLTGVPTANTFTPSASAEGMRAKGSSAP</sequence>
<comment type="caution">
    <text evidence="2">The sequence shown here is derived from an EMBL/GenBank/DDBJ whole genome shotgun (WGS) entry which is preliminary data.</text>
</comment>
<gene>
    <name evidence="2" type="ORF">AFUS01_LOCUS38401</name>
</gene>
<dbReference type="EMBL" id="CAJVCH010547683">
    <property type="protein sequence ID" value="CAG7828476.1"/>
    <property type="molecule type" value="Genomic_DNA"/>
</dbReference>
<name>A0A8J2PUG4_9HEXA</name>
<accession>A0A8J2PUG4</accession>
<dbReference type="AlphaFoldDB" id="A0A8J2PUG4"/>
<feature type="region of interest" description="Disordered" evidence="1">
    <location>
        <begin position="146"/>
        <end position="177"/>
    </location>
</feature>
<protein>
    <submittedName>
        <fullName evidence="2">Uncharacterized protein</fullName>
    </submittedName>
</protein>